<dbReference type="InterPro" id="IPR021848">
    <property type="entry name" value="HODM_asu-like"/>
</dbReference>
<proteinExistence type="predicted"/>
<dbReference type="Proteomes" id="UP001300261">
    <property type="component" value="Unassembled WGS sequence"/>
</dbReference>
<gene>
    <name evidence="2" type="ORF">ON753_23790</name>
</gene>
<dbReference type="RefSeq" id="WP_265966179.1">
    <property type="nucleotide sequence ID" value="NZ_JAPEVI010000003.1"/>
</dbReference>
<accession>A0ABT3R8B8</accession>
<evidence type="ECO:0000256" key="1">
    <source>
        <dbReference type="SAM" id="MobiDB-lite"/>
    </source>
</evidence>
<protein>
    <submittedName>
        <fullName evidence="2">DUF3445 domain-containing protein</fullName>
    </submittedName>
</protein>
<evidence type="ECO:0000313" key="2">
    <source>
        <dbReference type="EMBL" id="MCX2725341.1"/>
    </source>
</evidence>
<feature type="region of interest" description="Disordered" evidence="1">
    <location>
        <begin position="1"/>
        <end position="22"/>
    </location>
</feature>
<reference evidence="2 3" key="1">
    <citation type="journal article" date="2016" name="Int. J. Syst. Evol. Microbiol.">
        <title>Labrenzia salina sp. nov., isolated from the rhizosphere of the halophyte Arthrocnemum macrostachyum.</title>
        <authorList>
            <person name="Camacho M."/>
            <person name="Redondo-Gomez S."/>
            <person name="Rodriguez-Llorente I."/>
            <person name="Rohde M."/>
            <person name="Sproer C."/>
            <person name="Schumann P."/>
            <person name="Klenk H.P."/>
            <person name="Montero-Calasanz M.D.C."/>
        </authorList>
    </citation>
    <scope>NUCLEOTIDE SEQUENCE [LARGE SCALE GENOMIC DNA]</scope>
    <source>
        <strain evidence="2 3">DSM 29163</strain>
    </source>
</reference>
<dbReference type="EMBL" id="JAPEVI010000003">
    <property type="protein sequence ID" value="MCX2725341.1"/>
    <property type="molecule type" value="Genomic_DNA"/>
</dbReference>
<comment type="caution">
    <text evidence="2">The sequence shown here is derived from an EMBL/GenBank/DDBJ whole genome shotgun (WGS) entry which is preliminary data.</text>
</comment>
<organism evidence="2 3">
    <name type="scientific">Roseibium salinum</name>
    <dbReference type="NCBI Taxonomy" id="1604349"/>
    <lineage>
        <taxon>Bacteria</taxon>
        <taxon>Pseudomonadati</taxon>
        <taxon>Pseudomonadota</taxon>
        <taxon>Alphaproteobacteria</taxon>
        <taxon>Hyphomicrobiales</taxon>
        <taxon>Stappiaceae</taxon>
        <taxon>Roseibium</taxon>
    </lineage>
</organism>
<keyword evidence="3" id="KW-1185">Reference proteome</keyword>
<dbReference type="Pfam" id="PF11927">
    <property type="entry name" value="HODM_asu-like"/>
    <property type="match status" value="1"/>
</dbReference>
<evidence type="ECO:0000313" key="3">
    <source>
        <dbReference type="Proteomes" id="UP001300261"/>
    </source>
</evidence>
<name>A0ABT3R8B8_9HYPH</name>
<sequence>MKPGSSPPFQHTPYDGSSQPFTVGLKPVGEEAWLEPDPFLGAHLAEKERLFQEKREDVFRAEADTDAAQEEVLRLIADHLRCHHGTTHRPADGGFHIPSAGRRVSLDGRPALLTASRLVQEDLVVMRAGPDGYRLVAASLCFPSSWSLAEKFGRSMTGIHDNVPGFNGTRMGQTVARLFENLKAGQLVGRFNWSLYPDGELHHPRPKRIREDLSESALARLFLRVERQTLRRLPGSGDILFTIKIHHDPLAALQDHEERAALAAGLRRQLLDLDADQLAYKGLTGTRDALAEALERRFG</sequence>